<evidence type="ECO:0000313" key="7">
    <source>
        <dbReference type="Proteomes" id="UP000010802"/>
    </source>
</evidence>
<gene>
    <name evidence="3 6" type="primary">rimP</name>
    <name evidence="6" type="ordered locus">TEPIRE1_1377</name>
</gene>
<accession>L0RYN6</accession>
<dbReference type="InterPro" id="IPR036847">
    <property type="entry name" value="RimP_C_sf"/>
</dbReference>
<dbReference type="Pfam" id="PF17384">
    <property type="entry name" value="DUF150_C"/>
    <property type="match status" value="1"/>
</dbReference>
<dbReference type="FunFam" id="3.30.300.70:FF:000001">
    <property type="entry name" value="Ribosome maturation factor RimP"/>
    <property type="match status" value="1"/>
</dbReference>
<evidence type="ECO:0000313" key="6">
    <source>
        <dbReference type="EMBL" id="CCP26115.1"/>
    </source>
</evidence>
<keyword evidence="1 3" id="KW-0963">Cytoplasm</keyword>
<feature type="domain" description="Ribosome maturation factor RimP C-terminal" evidence="5">
    <location>
        <begin position="88"/>
        <end position="152"/>
    </location>
</feature>
<evidence type="ECO:0000259" key="4">
    <source>
        <dbReference type="Pfam" id="PF02576"/>
    </source>
</evidence>
<dbReference type="GO" id="GO:0005829">
    <property type="term" value="C:cytosol"/>
    <property type="evidence" value="ECO:0007669"/>
    <property type="project" value="TreeGrafter"/>
</dbReference>
<evidence type="ECO:0000256" key="3">
    <source>
        <dbReference type="HAMAP-Rule" id="MF_01077"/>
    </source>
</evidence>
<dbReference type="GO" id="GO:0006412">
    <property type="term" value="P:translation"/>
    <property type="evidence" value="ECO:0007669"/>
    <property type="project" value="TreeGrafter"/>
</dbReference>
<dbReference type="GO" id="GO:0000028">
    <property type="term" value="P:ribosomal small subunit assembly"/>
    <property type="evidence" value="ECO:0007669"/>
    <property type="project" value="TreeGrafter"/>
</dbReference>
<dbReference type="OrthoDB" id="9805006at2"/>
<reference evidence="7" key="1">
    <citation type="journal article" date="2013" name="Genome Announc.">
        <title>First genome sequence of a syntrophic acetate-oxidizing bacterium, Tepidanaerobacter acetatoxydans strain Re1.</title>
        <authorList>
            <person name="Manzoor S."/>
            <person name="Bongcam-Rudloff E."/>
            <person name="Schnurer A."/>
            <person name="Muller B."/>
        </authorList>
    </citation>
    <scope>NUCLEOTIDE SEQUENCE [LARGE SCALE GENOMIC DNA]</scope>
    <source>
        <strain evidence="7">Re1</strain>
    </source>
</reference>
<evidence type="ECO:0000256" key="2">
    <source>
        <dbReference type="ARBA" id="ARBA00022517"/>
    </source>
</evidence>
<evidence type="ECO:0000259" key="5">
    <source>
        <dbReference type="Pfam" id="PF17384"/>
    </source>
</evidence>
<dbReference type="InterPro" id="IPR003728">
    <property type="entry name" value="Ribosome_maturation_RimP"/>
</dbReference>
<dbReference type="SUPFAM" id="SSF74942">
    <property type="entry name" value="YhbC-like, C-terminal domain"/>
    <property type="match status" value="1"/>
</dbReference>
<dbReference type="eggNOG" id="COG0779">
    <property type="taxonomic scope" value="Bacteria"/>
</dbReference>
<dbReference type="InterPro" id="IPR035956">
    <property type="entry name" value="RimP_N_sf"/>
</dbReference>
<dbReference type="PANTHER" id="PTHR33867">
    <property type="entry name" value="RIBOSOME MATURATION FACTOR RIMP"/>
    <property type="match status" value="1"/>
</dbReference>
<keyword evidence="2 3" id="KW-0690">Ribosome biogenesis</keyword>
<dbReference type="HOGENOM" id="CLU_070525_2_0_9"/>
<name>F4LU82_TEPAE</name>
<accession>F4LU82</accession>
<dbReference type="SUPFAM" id="SSF75420">
    <property type="entry name" value="YhbC-like, N-terminal domain"/>
    <property type="match status" value="1"/>
</dbReference>
<dbReference type="RefSeq" id="WP_013778335.1">
    <property type="nucleotide sequence ID" value="NC_015519.1"/>
</dbReference>
<proteinExistence type="inferred from homology"/>
<evidence type="ECO:0000256" key="1">
    <source>
        <dbReference type="ARBA" id="ARBA00022490"/>
    </source>
</evidence>
<organism evidence="6 7">
    <name type="scientific">Tepidanaerobacter acetatoxydans (strain DSM 21804 / JCM 16047 / Re1)</name>
    <dbReference type="NCBI Taxonomy" id="1209989"/>
    <lineage>
        <taxon>Bacteria</taxon>
        <taxon>Bacillati</taxon>
        <taxon>Bacillota</taxon>
        <taxon>Clostridia</taxon>
        <taxon>Thermosediminibacterales</taxon>
        <taxon>Tepidanaerobacteraceae</taxon>
        <taxon>Tepidanaerobacter</taxon>
    </lineage>
</organism>
<comment type="similarity">
    <text evidence="3">Belongs to the RimP family.</text>
</comment>
<dbReference type="Gene3D" id="3.30.300.70">
    <property type="entry name" value="RimP-like superfamily, N-terminal"/>
    <property type="match status" value="1"/>
</dbReference>
<dbReference type="CDD" id="cd01734">
    <property type="entry name" value="YlxS_C"/>
    <property type="match status" value="1"/>
</dbReference>
<dbReference type="AlphaFoldDB" id="F4LU82"/>
<sequence length="157" mass="17969">MLKDESMKKLWNLGYKAVEAAGFELIDMEFVKESGNWYLRYYIDKPGGITIDDCQTVSVEVGRLLDIADLIPCSYILEVSSPGLERPIKTDKDFLRYIGSFVEIKTFEKIGDKKVFTGILEDYSNNTVTVKNGECYLIPKEKISSAKLKFKWDGDRK</sequence>
<dbReference type="PANTHER" id="PTHR33867:SF1">
    <property type="entry name" value="RIBOSOME MATURATION FACTOR RIMP"/>
    <property type="match status" value="1"/>
</dbReference>
<comment type="function">
    <text evidence="3">Required for maturation of 30S ribosomal subunits.</text>
</comment>
<feature type="domain" description="Ribosome maturation factor RimP N-terminal" evidence="4">
    <location>
        <begin position="17"/>
        <end position="85"/>
    </location>
</feature>
<dbReference type="Gene3D" id="2.30.30.180">
    <property type="entry name" value="Ribosome maturation factor RimP, C-terminal domain"/>
    <property type="match status" value="1"/>
</dbReference>
<comment type="subcellular location">
    <subcellularLocation>
        <location evidence="3">Cytoplasm</location>
    </subcellularLocation>
</comment>
<dbReference type="EMBL" id="HF563609">
    <property type="protein sequence ID" value="CCP26115.1"/>
    <property type="molecule type" value="Genomic_DNA"/>
</dbReference>
<dbReference type="KEGG" id="tae:TepiRe1_1377"/>
<dbReference type="InterPro" id="IPR028998">
    <property type="entry name" value="RimP_C"/>
</dbReference>
<dbReference type="PATRIC" id="fig|1209989.3.peg.1543"/>
<protein>
    <recommendedName>
        <fullName evidence="3">Ribosome maturation factor RimP</fullName>
    </recommendedName>
</protein>
<dbReference type="STRING" id="1209989.TepRe1_1266"/>
<dbReference type="KEGG" id="tep:TepRe1_1266"/>
<dbReference type="InterPro" id="IPR028989">
    <property type="entry name" value="RimP_N"/>
</dbReference>
<keyword evidence="7" id="KW-1185">Reference proteome</keyword>
<dbReference type="Pfam" id="PF02576">
    <property type="entry name" value="RimP_N"/>
    <property type="match status" value="1"/>
</dbReference>
<dbReference type="Proteomes" id="UP000010802">
    <property type="component" value="Chromosome"/>
</dbReference>
<dbReference type="HAMAP" id="MF_01077">
    <property type="entry name" value="RimP"/>
    <property type="match status" value="1"/>
</dbReference>